<reference evidence="3" key="1">
    <citation type="submission" date="2020-10" db="EMBL/GenBank/DDBJ databases">
        <title>Taxonomic study of unclassified bacteria belonging to the class Ktedonobacteria.</title>
        <authorList>
            <person name="Yabe S."/>
            <person name="Wang C.M."/>
            <person name="Zheng Y."/>
            <person name="Sakai Y."/>
            <person name="Cavaletti L."/>
            <person name="Monciardini P."/>
            <person name="Donadio S."/>
        </authorList>
    </citation>
    <scope>NUCLEOTIDE SEQUENCE</scope>
    <source>
        <strain evidence="3">SOSP1-1</strain>
    </source>
</reference>
<keyword evidence="1" id="KW-0472">Membrane</keyword>
<dbReference type="EMBL" id="BNJF01000002">
    <property type="protein sequence ID" value="GHO46491.1"/>
    <property type="molecule type" value="Genomic_DNA"/>
</dbReference>
<keyword evidence="1" id="KW-0812">Transmembrane</keyword>
<dbReference type="RefSeq" id="WP_220195865.1">
    <property type="nucleotide sequence ID" value="NZ_BNJF01000002.1"/>
</dbReference>
<comment type="caution">
    <text evidence="3">The sequence shown here is derived from an EMBL/GenBank/DDBJ whole genome shotgun (WGS) entry which is preliminary data.</text>
</comment>
<name>A0A8J3I0D5_9CHLR</name>
<dbReference type="Gene3D" id="3.40.50.1820">
    <property type="entry name" value="alpha/beta hydrolase"/>
    <property type="match status" value="1"/>
</dbReference>
<evidence type="ECO:0000313" key="4">
    <source>
        <dbReference type="Proteomes" id="UP000612362"/>
    </source>
</evidence>
<sequence>MNILTSSTPYAKTNTPKKSRVFSPQGILLTLLSLILLCVIADGGIGFYFSNVLLEPTHQTSFTLEATNVSTHTITLPHNLDTEQPGTFGLTWPNGQAIVGGITSETQDTVTRELIETTAPLTEHTMVAWNREIYLGKLKDKLNLETSTVQVPAPLGSMPAIYVPGKLDTWVIMVHGRGDAANSGLRFFPPLVKLGFPVLSISYRNDTDAPASPDGSYHLGDSEWQDLEAGVKYALSHGARHLVLYGWSMGGSIIEMFQHHSSYASNVQALILDAPVLDWRTTLTFQANNRSLPSIVASTAEFIATLRTGINFDHLNQLNQPQGETPILLFHGTSDTSTPISVSDTFAKTHANIVTYYRVENTNHVQSWNTDPQKYEAELSAYLIKVLHLG</sequence>
<dbReference type="SUPFAM" id="SSF53474">
    <property type="entry name" value="alpha/beta-Hydrolases"/>
    <property type="match status" value="1"/>
</dbReference>
<evidence type="ECO:0000313" key="3">
    <source>
        <dbReference type="EMBL" id="GHO46491.1"/>
    </source>
</evidence>
<feature type="transmembrane region" description="Helical" evidence="1">
    <location>
        <begin position="27"/>
        <end position="49"/>
    </location>
</feature>
<keyword evidence="1" id="KW-1133">Transmembrane helix</keyword>
<keyword evidence="4" id="KW-1185">Reference proteome</keyword>
<dbReference type="GO" id="GO:0006508">
    <property type="term" value="P:proteolysis"/>
    <property type="evidence" value="ECO:0007669"/>
    <property type="project" value="InterPro"/>
</dbReference>
<dbReference type="Pfam" id="PF00326">
    <property type="entry name" value="Peptidase_S9"/>
    <property type="match status" value="1"/>
</dbReference>
<dbReference type="InterPro" id="IPR001375">
    <property type="entry name" value="Peptidase_S9_cat"/>
</dbReference>
<dbReference type="GO" id="GO:0008236">
    <property type="term" value="F:serine-type peptidase activity"/>
    <property type="evidence" value="ECO:0007669"/>
    <property type="project" value="InterPro"/>
</dbReference>
<dbReference type="AlphaFoldDB" id="A0A8J3I0D5"/>
<gene>
    <name evidence="3" type="ORF">KSX_46540</name>
</gene>
<feature type="domain" description="Peptidase S9 prolyl oligopeptidase catalytic" evidence="2">
    <location>
        <begin position="215"/>
        <end position="384"/>
    </location>
</feature>
<evidence type="ECO:0000259" key="2">
    <source>
        <dbReference type="Pfam" id="PF00326"/>
    </source>
</evidence>
<evidence type="ECO:0000256" key="1">
    <source>
        <dbReference type="SAM" id="Phobius"/>
    </source>
</evidence>
<accession>A0A8J3I0D5</accession>
<protein>
    <recommendedName>
        <fullName evidence="2">Peptidase S9 prolyl oligopeptidase catalytic domain-containing protein</fullName>
    </recommendedName>
</protein>
<proteinExistence type="predicted"/>
<organism evidence="3 4">
    <name type="scientific">Ktedonospora formicarum</name>
    <dbReference type="NCBI Taxonomy" id="2778364"/>
    <lineage>
        <taxon>Bacteria</taxon>
        <taxon>Bacillati</taxon>
        <taxon>Chloroflexota</taxon>
        <taxon>Ktedonobacteria</taxon>
        <taxon>Ktedonobacterales</taxon>
        <taxon>Ktedonobacteraceae</taxon>
        <taxon>Ktedonospora</taxon>
    </lineage>
</organism>
<dbReference type="Proteomes" id="UP000612362">
    <property type="component" value="Unassembled WGS sequence"/>
</dbReference>
<dbReference type="InterPro" id="IPR029058">
    <property type="entry name" value="AB_hydrolase_fold"/>
</dbReference>